<dbReference type="Gene3D" id="3.30.70.3250">
    <property type="entry name" value="Ribonuclease P, Pop5 subunit"/>
    <property type="match status" value="1"/>
</dbReference>
<evidence type="ECO:0000256" key="1">
    <source>
        <dbReference type="ARBA" id="ARBA00004123"/>
    </source>
</evidence>
<dbReference type="GO" id="GO:0033204">
    <property type="term" value="F:ribonuclease P RNA binding"/>
    <property type="evidence" value="ECO:0007669"/>
    <property type="project" value="InterPro"/>
</dbReference>
<comment type="similarity">
    <text evidence="2 5">Belongs to the eukaryotic/archaeal RNase P protein component 2 family.</text>
</comment>
<dbReference type="GO" id="GO:0005730">
    <property type="term" value="C:nucleolus"/>
    <property type="evidence" value="ECO:0007669"/>
    <property type="project" value="TreeGrafter"/>
</dbReference>
<comment type="subcellular location">
    <subcellularLocation>
        <location evidence="1">Nucleus</location>
    </subcellularLocation>
</comment>
<dbReference type="GO" id="GO:0030681">
    <property type="term" value="C:multimeric ribonuclease P complex"/>
    <property type="evidence" value="ECO:0007669"/>
    <property type="project" value="TreeGrafter"/>
</dbReference>
<reference evidence="7" key="2">
    <citation type="submission" date="2015-01" db="EMBL/GenBank/DDBJ databases">
        <title>Evolutionary Origins and Diversification of the Mycorrhizal Mutualists.</title>
        <authorList>
            <consortium name="DOE Joint Genome Institute"/>
            <consortium name="Mycorrhizal Genomics Consortium"/>
            <person name="Kohler A."/>
            <person name="Kuo A."/>
            <person name="Nagy L.G."/>
            <person name="Floudas D."/>
            <person name="Copeland A."/>
            <person name="Barry K.W."/>
            <person name="Cichocki N."/>
            <person name="Veneault-Fourrey C."/>
            <person name="LaButti K."/>
            <person name="Lindquist E.A."/>
            <person name="Lipzen A."/>
            <person name="Lundell T."/>
            <person name="Morin E."/>
            <person name="Murat C."/>
            <person name="Riley R."/>
            <person name="Ohm R."/>
            <person name="Sun H."/>
            <person name="Tunlid A."/>
            <person name="Henrissat B."/>
            <person name="Grigoriev I.V."/>
            <person name="Hibbett D.S."/>
            <person name="Martin F."/>
        </authorList>
    </citation>
    <scope>NUCLEOTIDE SEQUENCE [LARGE SCALE GENOMIC DNA]</scope>
    <source>
        <strain evidence="7">h7</strain>
    </source>
</reference>
<dbReference type="GO" id="GO:0004526">
    <property type="term" value="F:ribonuclease P activity"/>
    <property type="evidence" value="ECO:0007669"/>
    <property type="project" value="UniProtKB-EC"/>
</dbReference>
<dbReference type="AlphaFoldDB" id="A0A0C3BVH9"/>
<dbReference type="HOGENOM" id="CLU_086710_3_0_1"/>
<reference evidence="6 7" key="1">
    <citation type="submission" date="2014-04" db="EMBL/GenBank/DDBJ databases">
        <authorList>
            <consortium name="DOE Joint Genome Institute"/>
            <person name="Kuo A."/>
            <person name="Gay G."/>
            <person name="Dore J."/>
            <person name="Kohler A."/>
            <person name="Nagy L.G."/>
            <person name="Floudas D."/>
            <person name="Copeland A."/>
            <person name="Barry K.W."/>
            <person name="Cichocki N."/>
            <person name="Veneault-Fourrey C."/>
            <person name="LaButti K."/>
            <person name="Lindquist E.A."/>
            <person name="Lipzen A."/>
            <person name="Lundell T."/>
            <person name="Morin E."/>
            <person name="Murat C."/>
            <person name="Sun H."/>
            <person name="Tunlid A."/>
            <person name="Henrissat B."/>
            <person name="Grigoriev I.V."/>
            <person name="Hibbett D.S."/>
            <person name="Martin F."/>
            <person name="Nordberg H.P."/>
            <person name="Cantor M.N."/>
            <person name="Hua S.X."/>
        </authorList>
    </citation>
    <scope>NUCLEOTIDE SEQUENCE [LARGE SCALE GENOMIC DNA]</scope>
    <source>
        <strain evidence="7">h7</strain>
    </source>
</reference>
<dbReference type="InterPro" id="IPR016819">
    <property type="entry name" value="RNase_P/MRP_POP5"/>
</dbReference>
<dbReference type="PANTHER" id="PTHR15441">
    <property type="entry name" value="RIBONUCLEASE P PROTEIN SUBUNIT P14"/>
    <property type="match status" value="1"/>
</dbReference>
<proteinExistence type="inferred from homology"/>
<evidence type="ECO:0000313" key="6">
    <source>
        <dbReference type="EMBL" id="KIM36084.1"/>
    </source>
</evidence>
<gene>
    <name evidence="6" type="ORF">M413DRAFT_20638</name>
</gene>
<evidence type="ECO:0000256" key="4">
    <source>
        <dbReference type="ARBA" id="ARBA00023242"/>
    </source>
</evidence>
<dbReference type="PANTHER" id="PTHR15441:SF2">
    <property type="entry name" value="RIBONUCLEASE P_MRP PROTEIN SUBUNIT POP5"/>
    <property type="match status" value="1"/>
</dbReference>
<comment type="catalytic activity">
    <reaction evidence="5">
        <text>Endonucleolytic cleavage of RNA, removing 5'-extranucleotides from tRNA precursor.</text>
        <dbReference type="EC" id="3.1.26.5"/>
    </reaction>
</comment>
<evidence type="ECO:0000256" key="3">
    <source>
        <dbReference type="ARBA" id="ARBA00022694"/>
    </source>
</evidence>
<dbReference type="PIRSF" id="PIRSF023803">
    <property type="entry name" value="Ribonuclease_P_prd"/>
    <property type="match status" value="1"/>
</dbReference>
<dbReference type="GO" id="GO:0000172">
    <property type="term" value="C:ribonuclease MRP complex"/>
    <property type="evidence" value="ECO:0007669"/>
    <property type="project" value="TreeGrafter"/>
</dbReference>
<dbReference type="Pfam" id="PF01900">
    <property type="entry name" value="RNase_P_Rpp14"/>
    <property type="match status" value="1"/>
</dbReference>
<dbReference type="InterPro" id="IPR038085">
    <property type="entry name" value="Rnp2-like_sf"/>
</dbReference>
<organism evidence="6 7">
    <name type="scientific">Hebeloma cylindrosporum</name>
    <dbReference type="NCBI Taxonomy" id="76867"/>
    <lineage>
        <taxon>Eukaryota</taxon>
        <taxon>Fungi</taxon>
        <taxon>Dikarya</taxon>
        <taxon>Basidiomycota</taxon>
        <taxon>Agaricomycotina</taxon>
        <taxon>Agaricomycetes</taxon>
        <taxon>Agaricomycetidae</taxon>
        <taxon>Agaricales</taxon>
        <taxon>Agaricineae</taxon>
        <taxon>Hymenogastraceae</taxon>
        <taxon>Hebeloma</taxon>
    </lineage>
</organism>
<protein>
    <recommendedName>
        <fullName evidence="5">Ribonuclease P/MRP protein subunit POP5</fullName>
        <ecNumber evidence="5">3.1.26.5</ecNumber>
    </recommendedName>
</protein>
<evidence type="ECO:0000313" key="7">
    <source>
        <dbReference type="Proteomes" id="UP000053424"/>
    </source>
</evidence>
<keyword evidence="7" id="KW-1185">Reference proteome</keyword>
<sequence length="161" mass="17759">MVRFKNRWILVEFIPITQGTAQLGKSTVGSANSIDGKAIWSALKQSVLNNFGDTGWGAVGLSLTVKYFSPTTNICIIRVARDQHNIAWGALTLLTSIDGTRYLPNVVHVSGTIRHAQLAAIAHNREVIARYRALAENPAAYQDSYNTFLESTEREIEALQD</sequence>
<evidence type="ECO:0000256" key="5">
    <source>
        <dbReference type="PIRNR" id="PIRNR023803"/>
    </source>
</evidence>
<comment type="function">
    <text evidence="5">Component of ribonuclease P, a protein complex that generates mature tRNA molecules by cleaving their 5'-ends.</text>
</comment>
<name>A0A0C3BVH9_HEBCY</name>
<keyword evidence="4" id="KW-0539">Nucleus</keyword>
<evidence type="ECO:0000256" key="2">
    <source>
        <dbReference type="ARBA" id="ARBA00010800"/>
    </source>
</evidence>
<dbReference type="GO" id="GO:0001682">
    <property type="term" value="P:tRNA 5'-leader removal"/>
    <property type="evidence" value="ECO:0007669"/>
    <property type="project" value="InterPro"/>
</dbReference>
<dbReference type="STRING" id="686832.A0A0C3BVH9"/>
<accession>A0A0C3BVH9</accession>
<keyword evidence="3 5" id="KW-0819">tRNA processing</keyword>
<dbReference type="Proteomes" id="UP000053424">
    <property type="component" value="Unassembled WGS sequence"/>
</dbReference>
<dbReference type="SUPFAM" id="SSF160350">
    <property type="entry name" value="Rnp2-like"/>
    <property type="match status" value="1"/>
</dbReference>
<dbReference type="EC" id="3.1.26.5" evidence="5"/>
<dbReference type="InterPro" id="IPR002759">
    <property type="entry name" value="Pop5/Rpp14/Rnp2-like"/>
</dbReference>
<dbReference type="OrthoDB" id="24745at2759"/>
<dbReference type="EMBL" id="KN831809">
    <property type="protein sequence ID" value="KIM36084.1"/>
    <property type="molecule type" value="Genomic_DNA"/>
</dbReference>